<organism evidence="6 7">
    <name type="scientific">Pseudodesulfovibrio hydrargyri</name>
    <dbReference type="NCBI Taxonomy" id="2125990"/>
    <lineage>
        <taxon>Bacteria</taxon>
        <taxon>Pseudomonadati</taxon>
        <taxon>Thermodesulfobacteriota</taxon>
        <taxon>Desulfovibrionia</taxon>
        <taxon>Desulfovibrionales</taxon>
        <taxon>Desulfovibrionaceae</taxon>
    </lineage>
</organism>
<reference evidence="6 7" key="1">
    <citation type="submission" date="2015-09" db="EMBL/GenBank/DDBJ databases">
        <title>Genome of Desulfovibrio dechloracetivorans BerOc1, a mercury methylating strain isolated from highly hydrocarbons and metals contaminated coastal sediments.</title>
        <authorList>
            <person name="Goni Urriza M."/>
            <person name="Gassie C."/>
            <person name="Bouchez O."/>
            <person name="Klopp C."/>
            <person name="Ranchou-Peyruse A."/>
            <person name="Remy G."/>
        </authorList>
    </citation>
    <scope>NUCLEOTIDE SEQUENCE [LARGE SCALE GENOMIC DNA]</scope>
    <source>
        <strain evidence="6 7">BerOc1</strain>
    </source>
</reference>
<keyword evidence="5" id="KW-0411">Iron-sulfur</keyword>
<proteinExistence type="predicted"/>
<gene>
    <name evidence="6" type="ORF">BerOc1_00976</name>
</gene>
<keyword evidence="4" id="KW-0408">Iron</keyword>
<dbReference type="SUPFAM" id="SSF102114">
    <property type="entry name" value="Radical SAM enzymes"/>
    <property type="match status" value="1"/>
</dbReference>
<name>A0A1J5NBE3_9BACT</name>
<dbReference type="PANTHER" id="PTHR43409">
    <property type="entry name" value="ANAEROBIC MAGNESIUM-PROTOPORPHYRIN IX MONOMETHYL ESTER CYCLASE-RELATED"/>
    <property type="match status" value="1"/>
</dbReference>
<evidence type="ECO:0000256" key="1">
    <source>
        <dbReference type="ARBA" id="ARBA00001966"/>
    </source>
</evidence>
<dbReference type="SFLD" id="SFLDS00029">
    <property type="entry name" value="Radical_SAM"/>
    <property type="match status" value="1"/>
</dbReference>
<evidence type="ECO:0000256" key="5">
    <source>
        <dbReference type="ARBA" id="ARBA00023014"/>
    </source>
</evidence>
<dbReference type="OrthoDB" id="9804952at2"/>
<comment type="cofactor">
    <cofactor evidence="1">
        <name>[4Fe-4S] cluster</name>
        <dbReference type="ChEBI" id="CHEBI:49883"/>
    </cofactor>
</comment>
<evidence type="ECO:0000313" key="6">
    <source>
        <dbReference type="EMBL" id="OIQ49057.1"/>
    </source>
</evidence>
<dbReference type="EMBL" id="LKAQ01000004">
    <property type="protein sequence ID" value="OIQ49057.1"/>
    <property type="molecule type" value="Genomic_DNA"/>
</dbReference>
<dbReference type="RefSeq" id="WP_071544610.1">
    <property type="nucleotide sequence ID" value="NZ_LKAQ01000004.1"/>
</dbReference>
<keyword evidence="3" id="KW-0479">Metal-binding</keyword>
<keyword evidence="7" id="KW-1185">Reference proteome</keyword>
<dbReference type="AlphaFoldDB" id="A0A1J5NBE3"/>
<dbReference type="GO" id="GO:0003824">
    <property type="term" value="F:catalytic activity"/>
    <property type="evidence" value="ECO:0007669"/>
    <property type="project" value="InterPro"/>
</dbReference>
<evidence type="ECO:0000256" key="3">
    <source>
        <dbReference type="ARBA" id="ARBA00022723"/>
    </source>
</evidence>
<dbReference type="Proteomes" id="UP000181901">
    <property type="component" value="Unassembled WGS sequence"/>
</dbReference>
<evidence type="ECO:0000256" key="2">
    <source>
        <dbReference type="ARBA" id="ARBA00022691"/>
    </source>
</evidence>
<comment type="caution">
    <text evidence="6">The sequence shown here is derived from an EMBL/GenBank/DDBJ whole genome shotgun (WGS) entry which is preliminary data.</text>
</comment>
<protein>
    <submittedName>
        <fullName evidence="6">Radical SAM superfamily protein</fullName>
    </submittedName>
</protein>
<dbReference type="InterPro" id="IPR007197">
    <property type="entry name" value="rSAM"/>
</dbReference>
<evidence type="ECO:0000313" key="7">
    <source>
        <dbReference type="Proteomes" id="UP000181901"/>
    </source>
</evidence>
<dbReference type="GO" id="GO:0051536">
    <property type="term" value="F:iron-sulfur cluster binding"/>
    <property type="evidence" value="ECO:0007669"/>
    <property type="project" value="UniProtKB-KW"/>
</dbReference>
<dbReference type="InterPro" id="IPR051198">
    <property type="entry name" value="BchE-like"/>
</dbReference>
<accession>A0A1J5NBE3</accession>
<keyword evidence="2" id="KW-0949">S-adenosyl-L-methionine</keyword>
<dbReference type="GO" id="GO:0046872">
    <property type="term" value="F:metal ion binding"/>
    <property type="evidence" value="ECO:0007669"/>
    <property type="project" value="UniProtKB-KW"/>
</dbReference>
<dbReference type="InterPro" id="IPR058240">
    <property type="entry name" value="rSAM_sf"/>
</dbReference>
<sequence>MARKILLIEPNYKNKYPPMGLMKLSTYHKILGDSVRFYKGDFSTFVLESLYLDFLDESKAMESGVDWSEHKGLILGYIKRGFSKNLEHIERLDDWGGIVEVLGKYRSQYLHKDYLKNPKWDRICITSLFTFHWQVLVETINSFKLLCKSADEVLVGGIAASVVPEDVKSATGISPHIGLLDVPGVLDDNEIVIDHLPLDYSILTEIDYVYPENNGYYAYMTRGCPNRCRFCAVPTLEPAYQDYINLKSQIEYVDRKFGQKRNLLLLDNNVLASERFDDIIDEIKACGFGRGAKYTPPNEYETFYRGLLSGDNDRGYVKAIVKQYDILQEKISGEDSRILVQLLASNKLLHPDTATKASVLAVHDDVKELFSRVYKKRFLARYVDFNQGVDARRLTEDKVKKLAEIAIKPLRIAFDSYRSKDVYEKAVRTAAKHGIRSMSNYLLYNFEDEPIELYKRLKLNVELCDELGVGIYSFPMKYHPIKDTAFFKNRNYIGIHWNKKFIRAVQAILNATKGKIGKGLSFFYEAFGKTEDEFFKLMYMPEAFIVYRFYYKDTGQTEDWWNDYQLLSTQQRGTVNQIIETNTFGAVEEMSDDPMIQQVLSYYKITRDTPRDRPLRN</sequence>
<evidence type="ECO:0000256" key="4">
    <source>
        <dbReference type="ARBA" id="ARBA00023004"/>
    </source>
</evidence>